<feature type="domain" description="Bacterial repeat" evidence="3">
    <location>
        <begin position="1003"/>
        <end position="1069"/>
    </location>
</feature>
<dbReference type="Gene3D" id="2.60.40.10">
    <property type="entry name" value="Immunoglobulins"/>
    <property type="match status" value="1"/>
</dbReference>
<name>A0A0S7BX62_9BACT</name>
<feature type="domain" description="Secretion system C-terminal sorting" evidence="2">
    <location>
        <begin position="1230"/>
        <end position="1292"/>
    </location>
</feature>
<proteinExistence type="predicted"/>
<dbReference type="PATRIC" id="fig|1678841.3.peg.1314"/>
<dbReference type="STRING" id="1678841.TBC1_111157"/>
<dbReference type="SUPFAM" id="SSF55486">
    <property type="entry name" value="Metalloproteases ('zincins'), catalytic domain"/>
    <property type="match status" value="1"/>
</dbReference>
<reference evidence="4" key="1">
    <citation type="journal article" date="2015" name="Genome Announc.">
        <title>Draft Genome Sequence of Bacteroidales Strain TBC1, a Novel Isolate from a Methanogenic Wastewater Treatment System.</title>
        <authorList>
            <person name="Tourlousse D.M."/>
            <person name="Matsuura N."/>
            <person name="Sun L."/>
            <person name="Toyonaga M."/>
            <person name="Kuroda K."/>
            <person name="Ohashi A."/>
            <person name="Cruz R."/>
            <person name="Yamaguchi T."/>
            <person name="Sekiguchi Y."/>
        </authorList>
    </citation>
    <scope>NUCLEOTIDE SEQUENCE [LARGE SCALE GENOMIC DNA]</scope>
    <source>
        <strain evidence="4">TBC1</strain>
    </source>
</reference>
<evidence type="ECO:0000256" key="1">
    <source>
        <dbReference type="SAM" id="SignalP"/>
    </source>
</evidence>
<dbReference type="InterPro" id="IPR008757">
    <property type="entry name" value="Peptidase_M6-like_domain"/>
</dbReference>
<feature type="signal peptide" evidence="1">
    <location>
        <begin position="1"/>
        <end position="21"/>
    </location>
</feature>
<evidence type="ECO:0000259" key="3">
    <source>
        <dbReference type="Pfam" id="PF18998"/>
    </source>
</evidence>
<feature type="chain" id="PRO_5006633252" evidence="1">
    <location>
        <begin position="22"/>
        <end position="1304"/>
    </location>
</feature>
<dbReference type="Proteomes" id="UP000053091">
    <property type="component" value="Unassembled WGS sequence"/>
</dbReference>
<dbReference type="GO" id="GO:0006508">
    <property type="term" value="P:proteolysis"/>
    <property type="evidence" value="ECO:0007669"/>
    <property type="project" value="UniProtKB-KW"/>
</dbReference>
<dbReference type="NCBIfam" id="TIGR04183">
    <property type="entry name" value="Por_Secre_tail"/>
    <property type="match status" value="1"/>
</dbReference>
<evidence type="ECO:0000313" key="4">
    <source>
        <dbReference type="EMBL" id="GAP43015.1"/>
    </source>
</evidence>
<keyword evidence="4" id="KW-0378">Hydrolase</keyword>
<dbReference type="InterPro" id="IPR044060">
    <property type="entry name" value="Bacterial_rp_domain"/>
</dbReference>
<sequence length="1304" mass="140180">MRKSLLLLLTIALFSGLRVQADHVKNQPYQVNQPDGAVINCFVSGDEFFNWLHDPEGYTIVQAPDGYYYYAISDKGVLRPSPYKAGQADPASLGLEKWAKISREEYLQRKEAMEVGNSRSSRAPHQGTMNNLVIYIKFSDDTEFTTVRQTYDDLFNLPTGNSVKSYYTEVSYNQLTISSSHYPDCAMTTNLSYTDTHQRSYFEPYNATTNPNGYNGETQRRLREHALLRDAVNWINANSPVPGSLNIDGDNDGLVDNVCFVVRGGNGAWASLLWAHRWVLYSYNVFINGKQVWDYTFQPETQVNVRTLCHELFHALGAPDLYHYDDGGLNIDPAGNWDLMESGGGHMGAYMKWKYSENVWINAIPEITTSGTYTLNPLASSTNNCYKIASPNSTSEYYVVEYRQATGTFEGNLPGSGLLVYRIDPALNGNADGPPDEVYIYRPNGTTTTNGSPNSAYFSQQSGRTAINDGTNPSPFLQNGSAGGLNIYNVTASGSTISFTVGMSGVANPSSFTASGVSETQIDLSWLLNTSGDNVLLAWNTSPSFGTPVNSTAYTAGSAIEGGGTVLYSGNAQVFNHTGLTAGAVYYYRVWSADAALQYSGGLAASASTLCGQTALPYAAAFDDLNFPACWSQQVEGTNVANSWEVSSTFYAGGSANEMQSTYQNRNPGVSRLVMPPVNTTGAAALSLSFRHLLDDYGPGAVMRVQSSSDGINWTNESWSLATAGNNVIGPAVINTTILNNLNSATTYIAFTVDGNLYQYDYWFIDDVDVSISGYLSYNISASAVPEAGGTVSGAGTYNYASQAVLSAVPNTGYTFTNWTENGTVVSTDATYSFTVTGDRDLQANFSLIQYTISTASVPTEGGSCTGAGSYPYGAAATVTASPNTGYDFDHWMENGNIVSTEASYSFNVSDNRALQAVFSPTEYQVMLSSMPAEGGTVSGSGTYTHGTGVTVSATAAAGWTFVNWTENGNVVSPDPSYTFTITQNRTFVANFFPQVVMFTVVTEADPSEGGTTTGDGQYSQGSQATVSAIPADGWEFVAWMENGVMVSQSAVYTFVASSDRMLTASFAEFPLTYTISLVAVPAEGGTVEGAGTYTAGTSITVQAFPADGFAFEYWALDGALLSTDPLYTFTVSSDLSLEAVFVRQFMISATAFPAEGGQTDGSGLYLENSMAVLMAIPNSGYHFVNWSEGGNVVSSEPEFAFQVNANHNLIANFQLSVDVSNQKTGSFRLYPNPSSGPVDVTADGQIGSYAVYSLTGRELLKGQESGLVSYLKLDLSGLPEGVYILKLIMVNQPPCSARIIIRR</sequence>
<dbReference type="InterPro" id="IPR026444">
    <property type="entry name" value="Secre_tail"/>
</dbReference>
<evidence type="ECO:0000259" key="2">
    <source>
        <dbReference type="Pfam" id="PF18962"/>
    </source>
</evidence>
<keyword evidence="4" id="KW-0482">Metalloprotease</keyword>
<keyword evidence="1" id="KW-0732">Signal</keyword>
<dbReference type="Pfam" id="PF18998">
    <property type="entry name" value="Flg_new_2"/>
    <property type="match status" value="6"/>
</dbReference>
<keyword evidence="5" id="KW-1185">Reference proteome</keyword>
<dbReference type="InterPro" id="IPR013783">
    <property type="entry name" value="Ig-like_fold"/>
</dbReference>
<evidence type="ECO:0000313" key="5">
    <source>
        <dbReference type="Proteomes" id="UP000053091"/>
    </source>
</evidence>
<dbReference type="OrthoDB" id="9813478at2"/>
<dbReference type="EMBL" id="DF968182">
    <property type="protein sequence ID" value="GAP43015.1"/>
    <property type="molecule type" value="Genomic_DNA"/>
</dbReference>
<organism evidence="4">
    <name type="scientific">Lentimicrobium saccharophilum</name>
    <dbReference type="NCBI Taxonomy" id="1678841"/>
    <lineage>
        <taxon>Bacteria</taxon>
        <taxon>Pseudomonadati</taxon>
        <taxon>Bacteroidota</taxon>
        <taxon>Bacteroidia</taxon>
        <taxon>Bacteroidales</taxon>
        <taxon>Lentimicrobiaceae</taxon>
        <taxon>Lentimicrobium</taxon>
    </lineage>
</organism>
<keyword evidence="4" id="KW-0645">Protease</keyword>
<dbReference type="GO" id="GO:0008237">
    <property type="term" value="F:metallopeptidase activity"/>
    <property type="evidence" value="ECO:0007669"/>
    <property type="project" value="UniProtKB-KW"/>
</dbReference>
<feature type="domain" description="Bacterial repeat" evidence="3">
    <location>
        <begin position="783"/>
        <end position="849"/>
    </location>
</feature>
<dbReference type="Pfam" id="PF18962">
    <property type="entry name" value="Por_Secre_tail"/>
    <property type="match status" value="1"/>
</dbReference>
<dbReference type="PANTHER" id="PTHR41775">
    <property type="entry name" value="SECRETED PROTEIN-RELATED"/>
    <property type="match status" value="1"/>
</dbReference>
<feature type="domain" description="Bacterial repeat" evidence="3">
    <location>
        <begin position="1079"/>
        <end position="1144"/>
    </location>
</feature>
<feature type="domain" description="Bacterial repeat" evidence="3">
    <location>
        <begin position="855"/>
        <end position="921"/>
    </location>
</feature>
<feature type="domain" description="Bacterial repeat" evidence="3">
    <location>
        <begin position="1150"/>
        <end position="1215"/>
    </location>
</feature>
<dbReference type="NCBIfam" id="TIGR03296">
    <property type="entry name" value="M6dom_TIGR03296"/>
    <property type="match status" value="1"/>
</dbReference>
<gene>
    <name evidence="4" type="ORF">TBC1_111157</name>
</gene>
<accession>A0A0S7BX62</accession>
<dbReference type="PANTHER" id="PTHR41775:SF1">
    <property type="entry name" value="PEPTIDASE M6-LIKE DOMAIN-CONTAINING PROTEIN"/>
    <property type="match status" value="1"/>
</dbReference>
<feature type="domain" description="Bacterial repeat" evidence="3">
    <location>
        <begin position="928"/>
        <end position="992"/>
    </location>
</feature>
<protein>
    <submittedName>
        <fullName evidence="4">Protein containing M6 family metalloprotease domain</fullName>
    </submittedName>
</protein>
<dbReference type="RefSeq" id="WP_062039680.1">
    <property type="nucleotide sequence ID" value="NZ_DF968182.1"/>
</dbReference>